<comment type="caution">
    <text evidence="1">The sequence shown here is derived from an EMBL/GenBank/DDBJ whole genome shotgun (WGS) entry which is preliminary data.</text>
</comment>
<dbReference type="EMBL" id="JBHTJP010000002">
    <property type="protein sequence ID" value="MFD0975276.1"/>
    <property type="molecule type" value="Genomic_DNA"/>
</dbReference>
<keyword evidence="2" id="KW-1185">Reference proteome</keyword>
<dbReference type="RefSeq" id="WP_380736287.1">
    <property type="nucleotide sequence ID" value="NZ_JBHTJP010000002.1"/>
</dbReference>
<proteinExistence type="predicted"/>
<organism evidence="1 2">
    <name type="scientific">Salinimicrobium gaetbulicola</name>
    <dbReference type="NCBI Taxonomy" id="999702"/>
    <lineage>
        <taxon>Bacteria</taxon>
        <taxon>Pseudomonadati</taxon>
        <taxon>Bacteroidota</taxon>
        <taxon>Flavobacteriia</taxon>
        <taxon>Flavobacteriales</taxon>
        <taxon>Flavobacteriaceae</taxon>
        <taxon>Salinimicrobium</taxon>
    </lineage>
</organism>
<sequence>MKTAIYFFAIILLTTKSFANDINLHIRKEKKYYSEIIKSTKNPILIEIQSKDVQIENISICDNSEIFKIKNLRFKANNKKLMFVISKEKDKLKKKLTIEIRDFKGNTFFLTLLFYSEIYNIDEISEELNLNYDRSEDYPIALMSHSHVIGNYLIFSTSGERIYGFQLLNSFMTFIDALKEGEYFVCENNFNNKLFSLSIK</sequence>
<evidence type="ECO:0000313" key="2">
    <source>
        <dbReference type="Proteomes" id="UP001597100"/>
    </source>
</evidence>
<evidence type="ECO:0000313" key="1">
    <source>
        <dbReference type="EMBL" id="MFD0975276.1"/>
    </source>
</evidence>
<name>A0ABW3IBC4_9FLAO</name>
<dbReference type="Proteomes" id="UP001597100">
    <property type="component" value="Unassembled WGS sequence"/>
</dbReference>
<protein>
    <submittedName>
        <fullName evidence="1">Uncharacterized protein</fullName>
    </submittedName>
</protein>
<accession>A0ABW3IBC4</accession>
<reference evidence="2" key="1">
    <citation type="journal article" date="2019" name="Int. J. Syst. Evol. Microbiol.">
        <title>The Global Catalogue of Microorganisms (GCM) 10K type strain sequencing project: providing services to taxonomists for standard genome sequencing and annotation.</title>
        <authorList>
            <consortium name="The Broad Institute Genomics Platform"/>
            <consortium name="The Broad Institute Genome Sequencing Center for Infectious Disease"/>
            <person name="Wu L."/>
            <person name="Ma J."/>
        </authorList>
    </citation>
    <scope>NUCLEOTIDE SEQUENCE [LARGE SCALE GENOMIC DNA]</scope>
    <source>
        <strain evidence="2">CCUG 60898</strain>
    </source>
</reference>
<gene>
    <name evidence="1" type="ORF">ACFQ1G_00590</name>
</gene>